<dbReference type="AlphaFoldDB" id="A8FQZ2"/>
<evidence type="ECO:0000256" key="1">
    <source>
        <dbReference type="ARBA" id="ARBA00023027"/>
    </source>
</evidence>
<dbReference type="InterPro" id="IPR029035">
    <property type="entry name" value="DHS-like_NAD/FAD-binding_dom"/>
</dbReference>
<sequence length="279" mass="31887">MDDKIISNSRALLQECDAVLIGAGSGLSTAAGIEYGGERFQRNFPDYIAKYGMRDMYSAGFYPFASLEEKWGFRSKQVKLNRYDTKVGDVYLKLLDLVRHKPYFVITTNVDAQFERAGFDKRNIFAVQGDYGKFQCTVPCHNKLYDNESQISAMAAQQADCQIPSELVPYCPNCGEPMMLHVRIDNTFVENSNWHAAKQGYSEFLGQFHNQKLLLLELGVGFNTPTIIRFPFEQFSRQFPHTHLIRLNKHNARSLDTLKTSNLLVEGDICQWLNKLTEL</sequence>
<comment type="caution">
    <text evidence="2">Lacks conserved residue(s) required for the propagation of feature annotation.</text>
</comment>
<dbReference type="PANTHER" id="PTHR11085">
    <property type="entry name" value="NAD-DEPENDENT PROTEIN DEACYLASE SIRTUIN-5, MITOCHONDRIAL-RELATED"/>
    <property type="match status" value="1"/>
</dbReference>
<evidence type="ECO:0000259" key="3">
    <source>
        <dbReference type="PROSITE" id="PS50305"/>
    </source>
</evidence>
<dbReference type="EMBL" id="CP000821">
    <property type="protein sequence ID" value="ABV35265.1"/>
    <property type="molecule type" value="Genomic_DNA"/>
</dbReference>
<proteinExistence type="predicted"/>
<gene>
    <name evidence="4" type="ordered locus">Ssed_0653</name>
</gene>
<protein>
    <recommendedName>
        <fullName evidence="3">Deacetylase sirtuin-type domain-containing protein</fullName>
    </recommendedName>
</protein>
<dbReference type="STRING" id="425104.Ssed_0653"/>
<feature type="binding site" evidence="2">
    <location>
        <position position="136"/>
    </location>
    <ligand>
        <name>Zn(2+)</name>
        <dbReference type="ChEBI" id="CHEBI:29105"/>
    </ligand>
</feature>
<dbReference type="PANTHER" id="PTHR11085:SF10">
    <property type="entry name" value="NAD-DEPENDENT PROTEIN DEACYLASE SIRTUIN-5, MITOCHONDRIAL-RELATED"/>
    <property type="match status" value="1"/>
</dbReference>
<feature type="domain" description="Deacetylase sirtuin-type" evidence="3">
    <location>
        <begin position="1"/>
        <end position="279"/>
    </location>
</feature>
<dbReference type="eggNOG" id="COG0846">
    <property type="taxonomic scope" value="Bacteria"/>
</dbReference>
<keyword evidence="5" id="KW-1185">Reference proteome</keyword>
<name>A8FQZ2_SHESH</name>
<dbReference type="InterPro" id="IPR026590">
    <property type="entry name" value="Ssirtuin_cat_dom"/>
</dbReference>
<evidence type="ECO:0000313" key="4">
    <source>
        <dbReference type="EMBL" id="ABV35265.1"/>
    </source>
</evidence>
<dbReference type="GO" id="GO:0017136">
    <property type="term" value="F:histone deacetylase activity, NAD-dependent"/>
    <property type="evidence" value="ECO:0007669"/>
    <property type="project" value="TreeGrafter"/>
</dbReference>
<dbReference type="GO" id="GO:0070403">
    <property type="term" value="F:NAD+ binding"/>
    <property type="evidence" value="ECO:0007669"/>
    <property type="project" value="TreeGrafter"/>
</dbReference>
<dbReference type="HOGENOM" id="CLU_071599_0_0_6"/>
<dbReference type="Proteomes" id="UP000002015">
    <property type="component" value="Chromosome"/>
</dbReference>
<evidence type="ECO:0000256" key="2">
    <source>
        <dbReference type="PROSITE-ProRule" id="PRU00236"/>
    </source>
</evidence>
<dbReference type="RefSeq" id="WP_012141002.1">
    <property type="nucleotide sequence ID" value="NC_009831.1"/>
</dbReference>
<dbReference type="Gene3D" id="3.40.50.1220">
    <property type="entry name" value="TPP-binding domain"/>
    <property type="match status" value="1"/>
</dbReference>
<feature type="binding site" evidence="2">
    <location>
        <position position="140"/>
    </location>
    <ligand>
        <name>Zn(2+)</name>
        <dbReference type="ChEBI" id="CHEBI:29105"/>
    </ligand>
</feature>
<accession>A8FQZ2</accession>
<keyword evidence="2" id="KW-0862">Zinc</keyword>
<dbReference type="KEGG" id="sse:Ssed_0653"/>
<dbReference type="InterPro" id="IPR050134">
    <property type="entry name" value="NAD-dep_sirtuin_deacylases"/>
</dbReference>
<keyword evidence="1" id="KW-0520">NAD</keyword>
<feature type="binding site" evidence="2">
    <location>
        <position position="174"/>
    </location>
    <ligand>
        <name>Zn(2+)</name>
        <dbReference type="ChEBI" id="CHEBI:29105"/>
    </ligand>
</feature>
<dbReference type="PROSITE" id="PS50305">
    <property type="entry name" value="SIRTUIN"/>
    <property type="match status" value="1"/>
</dbReference>
<dbReference type="GO" id="GO:0046872">
    <property type="term" value="F:metal ion binding"/>
    <property type="evidence" value="ECO:0007669"/>
    <property type="project" value="UniProtKB-KW"/>
</dbReference>
<dbReference type="SUPFAM" id="SSF52467">
    <property type="entry name" value="DHS-like NAD/FAD-binding domain"/>
    <property type="match status" value="1"/>
</dbReference>
<evidence type="ECO:0000313" key="5">
    <source>
        <dbReference type="Proteomes" id="UP000002015"/>
    </source>
</evidence>
<feature type="binding site" evidence="2">
    <location>
        <position position="171"/>
    </location>
    <ligand>
        <name>Zn(2+)</name>
        <dbReference type="ChEBI" id="CHEBI:29105"/>
    </ligand>
</feature>
<reference evidence="4 5" key="1">
    <citation type="submission" date="2007-08" db="EMBL/GenBank/DDBJ databases">
        <title>Complete sequence of Shewanella sediminis HAW-EB3.</title>
        <authorList>
            <consortium name="US DOE Joint Genome Institute"/>
            <person name="Copeland A."/>
            <person name="Lucas S."/>
            <person name="Lapidus A."/>
            <person name="Barry K."/>
            <person name="Glavina del Rio T."/>
            <person name="Dalin E."/>
            <person name="Tice H."/>
            <person name="Pitluck S."/>
            <person name="Chertkov O."/>
            <person name="Brettin T."/>
            <person name="Bruce D."/>
            <person name="Detter J.C."/>
            <person name="Han C."/>
            <person name="Schmutz J."/>
            <person name="Larimer F."/>
            <person name="Land M."/>
            <person name="Hauser L."/>
            <person name="Kyrpides N."/>
            <person name="Kim E."/>
            <person name="Zhao J.-S."/>
            <person name="Richardson P."/>
        </authorList>
    </citation>
    <scope>NUCLEOTIDE SEQUENCE [LARGE SCALE GENOMIC DNA]</scope>
    <source>
        <strain evidence="4 5">HAW-EB3</strain>
    </source>
</reference>
<dbReference type="OrthoDB" id="9800582at2"/>
<keyword evidence="2" id="KW-0479">Metal-binding</keyword>
<organism evidence="4 5">
    <name type="scientific">Shewanella sediminis (strain HAW-EB3)</name>
    <dbReference type="NCBI Taxonomy" id="425104"/>
    <lineage>
        <taxon>Bacteria</taxon>
        <taxon>Pseudomonadati</taxon>
        <taxon>Pseudomonadota</taxon>
        <taxon>Gammaproteobacteria</taxon>
        <taxon>Alteromonadales</taxon>
        <taxon>Shewanellaceae</taxon>
        <taxon>Shewanella</taxon>
    </lineage>
</organism>